<accession>A0A8H6AT65</accession>
<dbReference type="RefSeq" id="XP_037191891.1">
    <property type="nucleotide sequence ID" value="XM_037338585.1"/>
</dbReference>
<evidence type="ECO:0000313" key="3">
    <source>
        <dbReference type="Proteomes" id="UP000531561"/>
    </source>
</evidence>
<dbReference type="EMBL" id="JABFCT010000009">
    <property type="protein sequence ID" value="KAF5872945.1"/>
    <property type="molecule type" value="Genomic_DNA"/>
</dbReference>
<dbReference type="GeneID" id="59262277"/>
<name>A0A8H6AT65_9HELO</name>
<dbReference type="OrthoDB" id="3542428at2759"/>
<evidence type="ECO:0000256" key="1">
    <source>
        <dbReference type="SAM" id="MobiDB-lite"/>
    </source>
</evidence>
<feature type="compositionally biased region" description="Low complexity" evidence="1">
    <location>
        <begin position="57"/>
        <end position="97"/>
    </location>
</feature>
<dbReference type="AlphaFoldDB" id="A0A8H6AT65"/>
<feature type="region of interest" description="Disordered" evidence="1">
    <location>
        <begin position="52"/>
        <end position="103"/>
    </location>
</feature>
<organism evidence="2 3">
    <name type="scientific">Botrytis fragariae</name>
    <dbReference type="NCBI Taxonomy" id="1964551"/>
    <lineage>
        <taxon>Eukaryota</taxon>
        <taxon>Fungi</taxon>
        <taxon>Dikarya</taxon>
        <taxon>Ascomycota</taxon>
        <taxon>Pezizomycotina</taxon>
        <taxon>Leotiomycetes</taxon>
        <taxon>Helotiales</taxon>
        <taxon>Sclerotiniaceae</taxon>
        <taxon>Botrytis</taxon>
    </lineage>
</organism>
<gene>
    <name evidence="2" type="ORF">Bfra_008222sa</name>
</gene>
<proteinExistence type="predicted"/>
<reference evidence="2 3" key="1">
    <citation type="journal article" date="2020" name="Phytopathology">
        <title>A high-quality genome resource of Botrytis fragariae, a new and rapidly spreading fungal pathogen causing strawberry gray mold in the U.S.A.</title>
        <authorList>
            <person name="Wu Y."/>
            <person name="Saski C.A."/>
            <person name="Schnabel G."/>
            <person name="Xiao S."/>
            <person name="Hu M."/>
        </authorList>
    </citation>
    <scope>NUCLEOTIDE SEQUENCE [LARGE SCALE GENOMIC DNA]</scope>
    <source>
        <strain evidence="2 3">BVB16</strain>
    </source>
</reference>
<evidence type="ECO:0000313" key="2">
    <source>
        <dbReference type="EMBL" id="KAF5872945.1"/>
    </source>
</evidence>
<keyword evidence="3" id="KW-1185">Reference proteome</keyword>
<feature type="region of interest" description="Disordered" evidence="1">
    <location>
        <begin position="1"/>
        <end position="37"/>
    </location>
</feature>
<sequence length="343" mass="37754">MDTNLDNTSILQTASASVEASTVENNETRSTSQESSAITTAAMENENQTATTALQLPTSSTSTTMSNITPTTSTATIIPPPTSTVTTISPPTSTAITIPPPIPSTSTTMSSITTMISAISTIPPPGRLGSRLPLELRLAIYIPLLCMTVAGRLPPILYALSGTSDYSILQAQYKIINFVLSDATLPVFSTITKRGNKLKKILYLHIRSDNFTFYGLNDNSRKLLVRHYCKLENSFRKITFTAIQPTRTPQTTESELYEANSNVDSILYQLCEIVIASVQAPQFRLKFLGYNNGNLIDQRKLNDFVDQVSRKLAVPGRIWTRRREMVGDDGVVHDGIVWIWELV</sequence>
<protein>
    <submittedName>
        <fullName evidence="2">Uncharacterized protein</fullName>
    </submittedName>
</protein>
<dbReference type="Proteomes" id="UP000531561">
    <property type="component" value="Unassembled WGS sequence"/>
</dbReference>
<comment type="caution">
    <text evidence="2">The sequence shown here is derived from an EMBL/GenBank/DDBJ whole genome shotgun (WGS) entry which is preliminary data.</text>
</comment>